<dbReference type="EMBL" id="CAJNOM010000370">
    <property type="protein sequence ID" value="CAF1399236.1"/>
    <property type="molecule type" value="Genomic_DNA"/>
</dbReference>
<dbReference type="Proteomes" id="UP000663832">
    <property type="component" value="Unassembled WGS sequence"/>
</dbReference>
<dbReference type="SUPFAM" id="SSF55811">
    <property type="entry name" value="Nudix"/>
    <property type="match status" value="1"/>
</dbReference>
<dbReference type="EMBL" id="CAJNOI010000017">
    <property type="protein sequence ID" value="CAF0816708.1"/>
    <property type="molecule type" value="Genomic_DNA"/>
</dbReference>
<evidence type="ECO:0000313" key="5">
    <source>
        <dbReference type="Proteomes" id="UP000663877"/>
    </source>
</evidence>
<dbReference type="CDD" id="cd03670">
    <property type="entry name" value="NUDIX_ADPRase_Nudt9"/>
    <property type="match status" value="1"/>
</dbReference>
<evidence type="ECO:0000313" key="3">
    <source>
        <dbReference type="EMBL" id="CAF1399236.1"/>
    </source>
</evidence>
<keyword evidence="4" id="KW-1185">Reference proteome</keyword>
<dbReference type="GO" id="GO:0047631">
    <property type="term" value="F:ADP-ribose diphosphatase activity"/>
    <property type="evidence" value="ECO:0007669"/>
    <property type="project" value="InterPro"/>
</dbReference>
<evidence type="ECO:0000313" key="4">
    <source>
        <dbReference type="Proteomes" id="UP000663832"/>
    </source>
</evidence>
<reference evidence="2" key="1">
    <citation type="submission" date="2021-02" db="EMBL/GenBank/DDBJ databases">
        <authorList>
            <person name="Nowell W R."/>
        </authorList>
    </citation>
    <scope>NUCLEOTIDE SEQUENCE</scope>
</reference>
<dbReference type="Gene3D" id="3.90.79.10">
    <property type="entry name" value="Nucleoside Triphosphate Pyrophosphohydrolase"/>
    <property type="match status" value="1"/>
</dbReference>
<evidence type="ECO:0000259" key="1">
    <source>
        <dbReference type="PROSITE" id="PS51462"/>
    </source>
</evidence>
<dbReference type="InterPro" id="IPR015797">
    <property type="entry name" value="NUDIX_hydrolase-like_dom_sf"/>
</dbReference>
<organism evidence="2 5">
    <name type="scientific">Adineta steineri</name>
    <dbReference type="NCBI Taxonomy" id="433720"/>
    <lineage>
        <taxon>Eukaryota</taxon>
        <taxon>Metazoa</taxon>
        <taxon>Spiralia</taxon>
        <taxon>Gnathifera</taxon>
        <taxon>Rotifera</taxon>
        <taxon>Eurotatoria</taxon>
        <taxon>Bdelloidea</taxon>
        <taxon>Adinetida</taxon>
        <taxon>Adinetidae</taxon>
        <taxon>Adineta</taxon>
    </lineage>
</organism>
<feature type="domain" description="Nudix hydrolase" evidence="1">
    <location>
        <begin position="276"/>
        <end position="429"/>
    </location>
</feature>
<evidence type="ECO:0000313" key="2">
    <source>
        <dbReference type="EMBL" id="CAF0816708.1"/>
    </source>
</evidence>
<dbReference type="PANTHER" id="PTHR13030:SF8">
    <property type="entry name" value="ADP-RIBOSE PYROPHOSPHATASE, MITOCHONDRIAL"/>
    <property type="match status" value="1"/>
</dbReference>
<gene>
    <name evidence="2" type="ORF">BJG266_LOCUS6030</name>
    <name evidence="3" type="ORF">QVE165_LOCUS36660</name>
</gene>
<sequence length="432" mass="50843">MIKDIAQSITGNQNFLKLQNNINGSRLNNVDVTNSRQIQSKKIQNYYPFRSVDYQRVNNRTNKSRLSNKKQTHNLAPNSGYLYIRNGTHIANEQKTHEYCRYRTATNRAPIKMSDAYKYQFPFSCYSQITKQNENEYSRYRDSQDSRKKSIDEYQNKNLKPHKICRSLAYDNDHQRFPIPDNRVLWNTIFPDYTPYEYTTEKIQRNPRADPADPLKIEKFNQLDKKIDRRSFTGQYYVDPKTNRPRNPNGRTGMTGRGRLYYWGPNHAGDPVVTRWLRDENGSIVYRRNNARDSLKPVLEFVAILRQDRKQWALPGGMVDPGEHISETVKREFQEEALRDGVDKTCIDQLFSNGVKLFESYVDDPRNTDNAWIETVAVNFHDETGQLTKQLHLNAGDDAEKVVWRSIDRNLELYACHKDILEIVVDRFNAYW</sequence>
<dbReference type="OrthoDB" id="9972248at2759"/>
<dbReference type="Pfam" id="PF00293">
    <property type="entry name" value="NUDIX"/>
    <property type="match status" value="1"/>
</dbReference>
<accession>A0A813TMN1</accession>
<comment type="caution">
    <text evidence="2">The sequence shown here is derived from an EMBL/GenBank/DDBJ whole genome shotgun (WGS) entry which is preliminary data.</text>
</comment>
<dbReference type="InterPro" id="IPR000086">
    <property type="entry name" value="NUDIX_hydrolase_dom"/>
</dbReference>
<dbReference type="Pfam" id="PF25969">
    <property type="entry name" value="NUDT9_N"/>
    <property type="match status" value="1"/>
</dbReference>
<dbReference type="Proteomes" id="UP000663877">
    <property type="component" value="Unassembled WGS sequence"/>
</dbReference>
<dbReference type="AlphaFoldDB" id="A0A813TMN1"/>
<name>A0A813TMN1_9BILA</name>
<dbReference type="PANTHER" id="PTHR13030">
    <property type="entry name" value="NUDIX HYDROLASE"/>
    <property type="match status" value="1"/>
</dbReference>
<proteinExistence type="predicted"/>
<protein>
    <recommendedName>
        <fullName evidence="1">Nudix hydrolase domain-containing protein</fullName>
    </recommendedName>
</protein>
<dbReference type="InterPro" id="IPR039989">
    <property type="entry name" value="NUDT9"/>
</dbReference>
<dbReference type="PROSITE" id="PS51462">
    <property type="entry name" value="NUDIX"/>
    <property type="match status" value="1"/>
</dbReference>